<keyword evidence="1" id="KW-1133">Transmembrane helix</keyword>
<feature type="transmembrane region" description="Helical" evidence="1">
    <location>
        <begin position="6"/>
        <end position="25"/>
    </location>
</feature>
<keyword evidence="1" id="KW-0812">Transmembrane</keyword>
<sequence length="134" mass="15479">MSQNELYVVVLVLAMAVFLFASGLLRNRYKRLQNDTETGKVTISPNGSFQYVIVWTDLGHNTYLIDPRRGICGQEGKRNAIAFLLGNDTIEQFTKHIVRESMKWPNKIRVTHITPMGYNLRGERFFGEDYSVQY</sequence>
<dbReference type="AlphaFoldDB" id="A0A0G0WUX9"/>
<comment type="caution">
    <text evidence="2">The sequence shown here is derived from an EMBL/GenBank/DDBJ whole genome shotgun (WGS) entry which is preliminary data.</text>
</comment>
<gene>
    <name evidence="2" type="ORF">UU72_C0019G0015</name>
</gene>
<name>A0A0G0WUX9_UNCKA</name>
<keyword evidence="1" id="KW-0472">Membrane</keyword>
<dbReference type="EMBL" id="LCBS01000019">
    <property type="protein sequence ID" value="KKS16550.1"/>
    <property type="molecule type" value="Genomic_DNA"/>
</dbReference>
<evidence type="ECO:0000313" key="3">
    <source>
        <dbReference type="Proteomes" id="UP000034163"/>
    </source>
</evidence>
<organism evidence="2 3">
    <name type="scientific">candidate division WWE3 bacterium GW2011_GWB1_41_6</name>
    <dbReference type="NCBI Taxonomy" id="1619112"/>
    <lineage>
        <taxon>Bacteria</taxon>
        <taxon>Katanobacteria</taxon>
    </lineage>
</organism>
<protein>
    <submittedName>
        <fullName evidence="2">Uncharacterized protein</fullName>
    </submittedName>
</protein>
<dbReference type="Proteomes" id="UP000034163">
    <property type="component" value="Unassembled WGS sequence"/>
</dbReference>
<proteinExistence type="predicted"/>
<evidence type="ECO:0000256" key="1">
    <source>
        <dbReference type="SAM" id="Phobius"/>
    </source>
</evidence>
<reference evidence="2 3" key="1">
    <citation type="journal article" date="2015" name="Nature">
        <title>rRNA introns, odd ribosomes, and small enigmatic genomes across a large radiation of phyla.</title>
        <authorList>
            <person name="Brown C.T."/>
            <person name="Hug L.A."/>
            <person name="Thomas B.C."/>
            <person name="Sharon I."/>
            <person name="Castelle C.J."/>
            <person name="Singh A."/>
            <person name="Wilkins M.J."/>
            <person name="Williams K.H."/>
            <person name="Banfield J.F."/>
        </authorList>
    </citation>
    <scope>NUCLEOTIDE SEQUENCE [LARGE SCALE GENOMIC DNA]</scope>
</reference>
<accession>A0A0G0WUX9</accession>
<evidence type="ECO:0000313" key="2">
    <source>
        <dbReference type="EMBL" id="KKS16550.1"/>
    </source>
</evidence>